<evidence type="ECO:0000256" key="6">
    <source>
        <dbReference type="SAM" id="Phobius"/>
    </source>
</evidence>
<keyword evidence="3 6" id="KW-1133">Transmembrane helix</keyword>
<feature type="transmembrane region" description="Helical" evidence="6">
    <location>
        <begin position="15"/>
        <end position="34"/>
    </location>
</feature>
<proteinExistence type="inferred from homology"/>
<dbReference type="PANTHER" id="PTHR33048">
    <property type="entry name" value="PTH11-LIKE INTEGRAL MEMBRANE PROTEIN (AFU_ORTHOLOGUE AFUA_5G11245)"/>
    <property type="match status" value="1"/>
</dbReference>
<dbReference type="InterPro" id="IPR049326">
    <property type="entry name" value="Rhodopsin_dom_fungi"/>
</dbReference>
<protein>
    <recommendedName>
        <fullName evidence="7">Rhodopsin domain-containing protein</fullName>
    </recommendedName>
</protein>
<comment type="subcellular location">
    <subcellularLocation>
        <location evidence="1">Membrane</location>
        <topology evidence="1">Multi-pass membrane protein</topology>
    </subcellularLocation>
</comment>
<keyword evidence="9" id="KW-1185">Reference proteome</keyword>
<reference evidence="8 9" key="1">
    <citation type="journal article" date="2018" name="Sci. Rep.">
        <title>Comparative genomics provides insights into the lifestyle and reveals functional heterogeneity of dark septate endophytic fungi.</title>
        <authorList>
            <person name="Knapp D.G."/>
            <person name="Nemeth J.B."/>
            <person name="Barry K."/>
            <person name="Hainaut M."/>
            <person name="Henrissat B."/>
            <person name="Johnson J."/>
            <person name="Kuo A."/>
            <person name="Lim J.H.P."/>
            <person name="Lipzen A."/>
            <person name="Nolan M."/>
            <person name="Ohm R.A."/>
            <person name="Tamas L."/>
            <person name="Grigoriev I.V."/>
            <person name="Spatafora J.W."/>
            <person name="Nagy L.G."/>
            <person name="Kovacs G.M."/>
        </authorList>
    </citation>
    <scope>NUCLEOTIDE SEQUENCE [LARGE SCALE GENOMIC DNA]</scope>
    <source>
        <strain evidence="8 9">DSE2036</strain>
    </source>
</reference>
<feature type="domain" description="Rhodopsin" evidence="7">
    <location>
        <begin position="27"/>
        <end position="268"/>
    </location>
</feature>
<dbReference type="Pfam" id="PF20684">
    <property type="entry name" value="Fung_rhodopsin"/>
    <property type="match status" value="1"/>
</dbReference>
<evidence type="ECO:0000256" key="4">
    <source>
        <dbReference type="ARBA" id="ARBA00023136"/>
    </source>
</evidence>
<gene>
    <name evidence="8" type="ORF">DM02DRAFT_655865</name>
</gene>
<dbReference type="GO" id="GO:0016020">
    <property type="term" value="C:membrane"/>
    <property type="evidence" value="ECO:0007669"/>
    <property type="project" value="UniProtKB-SubCell"/>
</dbReference>
<feature type="transmembrane region" description="Helical" evidence="6">
    <location>
        <begin position="102"/>
        <end position="119"/>
    </location>
</feature>
<comment type="similarity">
    <text evidence="5">Belongs to the SAT4 family.</text>
</comment>
<dbReference type="AlphaFoldDB" id="A0A2V1DQ39"/>
<keyword evidence="2 6" id="KW-0812">Transmembrane</keyword>
<name>A0A2V1DQ39_9PLEO</name>
<dbReference type="Proteomes" id="UP000244855">
    <property type="component" value="Unassembled WGS sequence"/>
</dbReference>
<evidence type="ECO:0000313" key="8">
    <source>
        <dbReference type="EMBL" id="PVH99991.1"/>
    </source>
</evidence>
<dbReference type="OrthoDB" id="3903189at2759"/>
<feature type="transmembrane region" description="Helical" evidence="6">
    <location>
        <begin position="182"/>
        <end position="204"/>
    </location>
</feature>
<sequence length="362" mass="40657">MSSPEFAKAFARETWALYGVGAFSVAMRMISRIQRLQLKGLEMDDYLMLSALGWYTLLCVSLNQVASGGGSNLMTAEDIANLTPQIQAERVKGSKWVFVSEHAMVITIWTLKACMLIIYSRITDGLKQRKLVMICAIYTALGFVGSELALFFSCRPLHQYWAVPTEHDQCSSYQHYQIANGIFSVTSDIAIMLVAMPLLIAVRLPMRQKIILLGIFGLGIFVIISAILTKIYCLVPSLISYVYMNWYFREATVGMLVVNLPLIWHLLRTVFPSLYSWFGSSLHSRSRSQGFTKRSTAGVYGVHSKSRTSDYPMHSMKKNNVEVSLSSSQEAINKSEGEFAEAPMRIRQDITVTVERSNVHLA</sequence>
<accession>A0A2V1DQ39</accession>
<evidence type="ECO:0000313" key="9">
    <source>
        <dbReference type="Proteomes" id="UP000244855"/>
    </source>
</evidence>
<evidence type="ECO:0000256" key="2">
    <source>
        <dbReference type="ARBA" id="ARBA00022692"/>
    </source>
</evidence>
<dbReference type="PANTHER" id="PTHR33048:SF149">
    <property type="entry name" value="UBID FAMILY DECARBOXYLASE"/>
    <property type="match status" value="1"/>
</dbReference>
<organism evidence="8 9">
    <name type="scientific">Periconia macrospinosa</name>
    <dbReference type="NCBI Taxonomy" id="97972"/>
    <lineage>
        <taxon>Eukaryota</taxon>
        <taxon>Fungi</taxon>
        <taxon>Dikarya</taxon>
        <taxon>Ascomycota</taxon>
        <taxon>Pezizomycotina</taxon>
        <taxon>Dothideomycetes</taxon>
        <taxon>Pleosporomycetidae</taxon>
        <taxon>Pleosporales</taxon>
        <taxon>Massarineae</taxon>
        <taxon>Periconiaceae</taxon>
        <taxon>Periconia</taxon>
    </lineage>
</organism>
<dbReference type="STRING" id="97972.A0A2V1DQ39"/>
<feature type="transmembrane region" description="Helical" evidence="6">
    <location>
        <begin position="211"/>
        <end position="244"/>
    </location>
</feature>
<dbReference type="InterPro" id="IPR052337">
    <property type="entry name" value="SAT4-like"/>
</dbReference>
<feature type="transmembrane region" description="Helical" evidence="6">
    <location>
        <begin position="131"/>
        <end position="152"/>
    </location>
</feature>
<evidence type="ECO:0000256" key="5">
    <source>
        <dbReference type="ARBA" id="ARBA00038359"/>
    </source>
</evidence>
<feature type="transmembrane region" description="Helical" evidence="6">
    <location>
        <begin position="46"/>
        <end position="66"/>
    </location>
</feature>
<evidence type="ECO:0000256" key="3">
    <source>
        <dbReference type="ARBA" id="ARBA00022989"/>
    </source>
</evidence>
<evidence type="ECO:0000256" key="1">
    <source>
        <dbReference type="ARBA" id="ARBA00004141"/>
    </source>
</evidence>
<keyword evidence="4 6" id="KW-0472">Membrane</keyword>
<evidence type="ECO:0000259" key="7">
    <source>
        <dbReference type="Pfam" id="PF20684"/>
    </source>
</evidence>
<dbReference type="EMBL" id="KZ805381">
    <property type="protein sequence ID" value="PVH99991.1"/>
    <property type="molecule type" value="Genomic_DNA"/>
</dbReference>